<evidence type="ECO:0000256" key="2">
    <source>
        <dbReference type="SAM" id="SignalP"/>
    </source>
</evidence>
<evidence type="ECO:0000256" key="1">
    <source>
        <dbReference type="SAM" id="MobiDB-lite"/>
    </source>
</evidence>
<feature type="region of interest" description="Disordered" evidence="1">
    <location>
        <begin position="320"/>
        <end position="343"/>
    </location>
</feature>
<feature type="domain" description="Phosphodiester glycosidase" evidence="3">
    <location>
        <begin position="250"/>
        <end position="424"/>
    </location>
</feature>
<evidence type="ECO:0000313" key="4">
    <source>
        <dbReference type="EMBL" id="GAA4710898.1"/>
    </source>
</evidence>
<comment type="caution">
    <text evidence="4">The sequence shown here is derived from an EMBL/GenBank/DDBJ whole genome shotgun (WGS) entry which is preliminary data.</text>
</comment>
<accession>A0ABP8XP35</accession>
<keyword evidence="5" id="KW-1185">Reference proteome</keyword>
<evidence type="ECO:0000313" key="5">
    <source>
        <dbReference type="Proteomes" id="UP001500325"/>
    </source>
</evidence>
<organism evidence="4 5">
    <name type="scientific">Pseudonocardia yuanmonensis</name>
    <dbReference type="NCBI Taxonomy" id="1095914"/>
    <lineage>
        <taxon>Bacteria</taxon>
        <taxon>Bacillati</taxon>
        <taxon>Actinomycetota</taxon>
        <taxon>Actinomycetes</taxon>
        <taxon>Pseudonocardiales</taxon>
        <taxon>Pseudonocardiaceae</taxon>
        <taxon>Pseudonocardia</taxon>
    </lineage>
</organism>
<dbReference type="PANTHER" id="PTHR40446:SF2">
    <property type="entry name" value="N-ACETYLGLUCOSAMINE-1-PHOSPHODIESTER ALPHA-N-ACETYLGLUCOSAMINIDASE"/>
    <property type="match status" value="1"/>
</dbReference>
<keyword evidence="2" id="KW-0732">Signal</keyword>
<reference evidence="5" key="1">
    <citation type="journal article" date="2019" name="Int. J. Syst. Evol. Microbiol.">
        <title>The Global Catalogue of Microorganisms (GCM) 10K type strain sequencing project: providing services to taxonomists for standard genome sequencing and annotation.</title>
        <authorList>
            <consortium name="The Broad Institute Genomics Platform"/>
            <consortium name="The Broad Institute Genome Sequencing Center for Infectious Disease"/>
            <person name="Wu L."/>
            <person name="Ma J."/>
        </authorList>
    </citation>
    <scope>NUCLEOTIDE SEQUENCE [LARGE SCALE GENOMIC DNA]</scope>
    <source>
        <strain evidence="5">JCM 18055</strain>
    </source>
</reference>
<gene>
    <name evidence="4" type="ORF">GCM10023215_61180</name>
</gene>
<dbReference type="Pfam" id="PF09992">
    <property type="entry name" value="NAGPA"/>
    <property type="match status" value="1"/>
</dbReference>
<dbReference type="PANTHER" id="PTHR40446">
    <property type="entry name" value="N-ACETYLGLUCOSAMINE-1-PHOSPHODIESTER ALPHA-N-ACETYLGLUCOSAMINIDASE"/>
    <property type="match status" value="1"/>
</dbReference>
<dbReference type="EMBL" id="BAABIC010000030">
    <property type="protein sequence ID" value="GAA4710898.1"/>
    <property type="molecule type" value="Genomic_DNA"/>
</dbReference>
<name>A0ABP8XP35_9PSEU</name>
<sequence length="426" mass="43450">MRMGKLSTTVGRLLVTVGAGLVLLAPAAGAQPLVPPPPPPPPEQPERIVESLGEAVEVAPGVTHRDITTTTAAGKVMGDVVEVDLTAPGVRADLLTPGAVAARAPVKGMADGSGAVAGINGDFFDIGRTSAPAGPAVRDGRFLKAAVPQGRRAAPAVPGAEMDYVFAVGTDGVARVDRLPLRGEVRRTGIERVSYTGATEQDSLPIVALNQHAVPVNGIGVFTSDWGDVDRARTLCGSDTDRDAPCAADTAEVVVRDGAVTAVRAPGPGRLPPEETALVGREQGAVALRGLKVGDRVRVDYALVPASGVAPRMAVGGSPILRDGAPTERLDDRARAPRSGAGATADGRRMLLVTVDGRQSDSVGATLLQFSNLLRELGLDDAVNLDGGGSSTLAYRKDGAAATTVVNDPSDPSPRLVPNGIGIYAG</sequence>
<dbReference type="RefSeq" id="WP_345384261.1">
    <property type="nucleotide sequence ID" value="NZ_BAABIC010000030.1"/>
</dbReference>
<feature type="signal peptide" evidence="2">
    <location>
        <begin position="1"/>
        <end position="30"/>
    </location>
</feature>
<dbReference type="InterPro" id="IPR018711">
    <property type="entry name" value="NAGPA"/>
</dbReference>
<dbReference type="Proteomes" id="UP001500325">
    <property type="component" value="Unassembled WGS sequence"/>
</dbReference>
<feature type="compositionally biased region" description="Basic and acidic residues" evidence="1">
    <location>
        <begin position="325"/>
        <end position="335"/>
    </location>
</feature>
<feature type="chain" id="PRO_5046069098" description="Phosphodiester glycosidase domain-containing protein" evidence="2">
    <location>
        <begin position="31"/>
        <end position="426"/>
    </location>
</feature>
<protein>
    <recommendedName>
        <fullName evidence="3">Phosphodiester glycosidase domain-containing protein</fullName>
    </recommendedName>
</protein>
<proteinExistence type="predicted"/>
<evidence type="ECO:0000259" key="3">
    <source>
        <dbReference type="Pfam" id="PF09992"/>
    </source>
</evidence>
<feature type="region of interest" description="Disordered" evidence="1">
    <location>
        <begin position="404"/>
        <end position="426"/>
    </location>
</feature>